<evidence type="ECO:0000256" key="5">
    <source>
        <dbReference type="ARBA" id="ARBA00022989"/>
    </source>
</evidence>
<sequence>MKLSDTLAGVALPQVVAPLMVIVLKNFFDQLPVELEESARLEGASRMKILTAIILPLSRSIIVA</sequence>
<evidence type="ECO:0000256" key="1">
    <source>
        <dbReference type="ARBA" id="ARBA00004651"/>
    </source>
</evidence>
<organism evidence="9 10">
    <name type="scientific">Streptococcus agalactiae</name>
    <dbReference type="NCBI Taxonomy" id="1311"/>
    <lineage>
        <taxon>Bacteria</taxon>
        <taxon>Bacillati</taxon>
        <taxon>Bacillota</taxon>
        <taxon>Bacilli</taxon>
        <taxon>Lactobacillales</taxon>
        <taxon>Streptococcaceae</taxon>
        <taxon>Streptococcus</taxon>
    </lineage>
</organism>
<dbReference type="GO" id="GO:0055085">
    <property type="term" value="P:transmembrane transport"/>
    <property type="evidence" value="ECO:0007669"/>
    <property type="project" value="InterPro"/>
</dbReference>
<evidence type="ECO:0000256" key="3">
    <source>
        <dbReference type="ARBA" id="ARBA00022475"/>
    </source>
</evidence>
<comment type="caution">
    <text evidence="9">The sequence shown here is derived from an EMBL/GenBank/DDBJ whole genome shotgun (WGS) entry which is preliminary data.</text>
</comment>
<dbReference type="PANTHER" id="PTHR43744:SF12">
    <property type="entry name" value="ABC TRANSPORTER PERMEASE PROTEIN MG189-RELATED"/>
    <property type="match status" value="1"/>
</dbReference>
<dbReference type="PANTHER" id="PTHR43744">
    <property type="entry name" value="ABC TRANSPORTER PERMEASE PROTEIN MG189-RELATED-RELATED"/>
    <property type="match status" value="1"/>
</dbReference>
<proteinExistence type="inferred from homology"/>
<evidence type="ECO:0000256" key="7">
    <source>
        <dbReference type="RuleBase" id="RU363032"/>
    </source>
</evidence>
<name>A0AAW6Y2G9_STRAG</name>
<accession>A0AAW6Y2G9</accession>
<evidence type="ECO:0000313" key="10">
    <source>
        <dbReference type="Proteomes" id="UP001230629"/>
    </source>
</evidence>
<dbReference type="InterPro" id="IPR000515">
    <property type="entry name" value="MetI-like"/>
</dbReference>
<reference evidence="9" key="1">
    <citation type="submission" date="2023-05" db="EMBL/GenBank/DDBJ databases">
        <title>Cataloging the Phylogenetic Diversity of Human Bladder Bacteria.</title>
        <authorList>
            <person name="Du J."/>
        </authorList>
    </citation>
    <scope>NUCLEOTIDE SEQUENCE</scope>
    <source>
        <strain evidence="9">UMB8703</strain>
    </source>
</reference>
<evidence type="ECO:0000256" key="4">
    <source>
        <dbReference type="ARBA" id="ARBA00022692"/>
    </source>
</evidence>
<gene>
    <name evidence="9" type="ORF">QP229_12660</name>
</gene>
<dbReference type="Pfam" id="PF00528">
    <property type="entry name" value="BPD_transp_1"/>
    <property type="match status" value="1"/>
</dbReference>
<evidence type="ECO:0000259" key="8">
    <source>
        <dbReference type="PROSITE" id="PS50928"/>
    </source>
</evidence>
<keyword evidence="4" id="KW-0812">Transmembrane</keyword>
<dbReference type="CDD" id="cd06261">
    <property type="entry name" value="TM_PBP2"/>
    <property type="match status" value="1"/>
</dbReference>
<comment type="similarity">
    <text evidence="7">Belongs to the binding-protein-dependent transport system permease family.</text>
</comment>
<dbReference type="SUPFAM" id="SSF161098">
    <property type="entry name" value="MetI-like"/>
    <property type="match status" value="1"/>
</dbReference>
<feature type="domain" description="ABC transmembrane type-1" evidence="8">
    <location>
        <begin position="1"/>
        <end position="64"/>
    </location>
</feature>
<dbReference type="InterPro" id="IPR035906">
    <property type="entry name" value="MetI-like_sf"/>
</dbReference>
<keyword evidence="2 7" id="KW-0813">Transport</keyword>
<evidence type="ECO:0000256" key="2">
    <source>
        <dbReference type="ARBA" id="ARBA00022448"/>
    </source>
</evidence>
<dbReference type="EMBL" id="JASOIH010000548">
    <property type="protein sequence ID" value="MDK6900801.1"/>
    <property type="molecule type" value="Genomic_DNA"/>
</dbReference>
<dbReference type="Gene3D" id="1.10.3720.10">
    <property type="entry name" value="MetI-like"/>
    <property type="match status" value="1"/>
</dbReference>
<evidence type="ECO:0000256" key="6">
    <source>
        <dbReference type="ARBA" id="ARBA00023136"/>
    </source>
</evidence>
<protein>
    <submittedName>
        <fullName evidence="9">ABC transporter permease subunit</fullName>
    </submittedName>
</protein>
<keyword evidence="6" id="KW-0472">Membrane</keyword>
<evidence type="ECO:0000313" key="9">
    <source>
        <dbReference type="EMBL" id="MDK6900801.1"/>
    </source>
</evidence>
<feature type="non-terminal residue" evidence="9">
    <location>
        <position position="64"/>
    </location>
</feature>
<dbReference type="AlphaFoldDB" id="A0AAW6Y2G9"/>
<dbReference type="RefSeq" id="WP_285312362.1">
    <property type="nucleotide sequence ID" value="NZ_JASOIH010000548.1"/>
</dbReference>
<dbReference type="GO" id="GO:0005886">
    <property type="term" value="C:plasma membrane"/>
    <property type="evidence" value="ECO:0007669"/>
    <property type="project" value="UniProtKB-SubCell"/>
</dbReference>
<keyword evidence="3" id="KW-1003">Cell membrane</keyword>
<keyword evidence="5" id="KW-1133">Transmembrane helix</keyword>
<dbReference type="PROSITE" id="PS50928">
    <property type="entry name" value="ABC_TM1"/>
    <property type="match status" value="1"/>
</dbReference>
<dbReference type="Proteomes" id="UP001230629">
    <property type="component" value="Unassembled WGS sequence"/>
</dbReference>
<comment type="subcellular location">
    <subcellularLocation>
        <location evidence="1 7">Cell membrane</location>
        <topology evidence="1 7">Multi-pass membrane protein</topology>
    </subcellularLocation>
</comment>